<keyword evidence="5 9" id="KW-0472">Membrane</keyword>
<dbReference type="GO" id="GO:0038023">
    <property type="term" value="F:signaling receptor activity"/>
    <property type="evidence" value="ECO:0007669"/>
    <property type="project" value="InterPro"/>
</dbReference>
<feature type="region of interest" description="Disordered" evidence="8">
    <location>
        <begin position="69"/>
        <end position="90"/>
    </location>
</feature>
<dbReference type="InterPro" id="IPR013783">
    <property type="entry name" value="Ig-like_fold"/>
</dbReference>
<reference evidence="12" key="2">
    <citation type="submission" date="2025-09" db="UniProtKB">
        <authorList>
            <consortium name="Ensembl"/>
        </authorList>
    </citation>
    <scope>IDENTIFICATION</scope>
</reference>
<dbReference type="InterPro" id="IPR013106">
    <property type="entry name" value="Ig_V-set"/>
</dbReference>
<dbReference type="Pfam" id="PF07686">
    <property type="entry name" value="V-set"/>
    <property type="match status" value="1"/>
</dbReference>
<evidence type="ECO:0000256" key="4">
    <source>
        <dbReference type="ARBA" id="ARBA00022989"/>
    </source>
</evidence>
<evidence type="ECO:0000256" key="2">
    <source>
        <dbReference type="ARBA" id="ARBA00008215"/>
    </source>
</evidence>
<evidence type="ECO:0000256" key="10">
    <source>
        <dbReference type="SAM" id="SignalP"/>
    </source>
</evidence>
<dbReference type="GeneTree" id="ENSGT00390000014496"/>
<evidence type="ECO:0000256" key="8">
    <source>
        <dbReference type="SAM" id="MobiDB-lite"/>
    </source>
</evidence>
<dbReference type="InterPro" id="IPR036179">
    <property type="entry name" value="Ig-like_dom_sf"/>
</dbReference>
<keyword evidence="6" id="KW-1015">Disulfide bond</keyword>
<feature type="compositionally biased region" description="Polar residues" evidence="8">
    <location>
        <begin position="245"/>
        <end position="256"/>
    </location>
</feature>
<proteinExistence type="inferred from homology"/>
<accession>A0A8C5LT95</accession>
<dbReference type="PANTHER" id="PTHR21462:SF2">
    <property type="entry name" value="CELL SURFACE GLYCOPROTEIN CD200 RECEPTOR 2"/>
    <property type="match status" value="1"/>
</dbReference>
<evidence type="ECO:0000313" key="12">
    <source>
        <dbReference type="Ensembl" id="ENSLLEP00000001981.1"/>
    </source>
</evidence>
<evidence type="ECO:0000259" key="11">
    <source>
        <dbReference type="PROSITE" id="PS50835"/>
    </source>
</evidence>
<keyword evidence="10" id="KW-0732">Signal</keyword>
<evidence type="ECO:0000256" key="5">
    <source>
        <dbReference type="ARBA" id="ARBA00023136"/>
    </source>
</evidence>
<dbReference type="Ensembl" id="ENSLLET00000002067.1">
    <property type="protein sequence ID" value="ENSLLEP00000001981.1"/>
    <property type="gene ID" value="ENSLLEG00000001276.1"/>
</dbReference>
<keyword evidence="4 9" id="KW-1133">Transmembrane helix</keyword>
<keyword evidence="3 9" id="KW-0812">Transmembrane</keyword>
<sequence length="303" mass="34002">MHVPHLMHFRITLIIFVCANKVTADAALLGKDTILDCNYKENSTILVFWGIQFQDASRCHISYEPSSTNTSSNCSERMRPQGTSLHLSDSQASDDGMYVCDVIHTTGISHTEIHLEVLVQPYVILTVNSQSYPECQAIGGKPPANISWSPESEYVKPERKLLANKTWVTTSTYTNENFHGSALTCVVSHPTFSEKRFLTIRGNGGSFPLWAGLVTGISVISCVILGTLIFWQRTNIRRCIRGDKQNNPTVGQQSNPVRERNLGMQNVEEVEPYASFTQKINTIYNSTPQLHKSDKIYWTVDNE</sequence>
<dbReference type="GO" id="GO:0009897">
    <property type="term" value="C:external side of plasma membrane"/>
    <property type="evidence" value="ECO:0007669"/>
    <property type="project" value="TreeGrafter"/>
</dbReference>
<protein>
    <recommendedName>
        <fullName evidence="11">Ig-like domain-containing protein</fullName>
    </recommendedName>
</protein>
<evidence type="ECO:0000256" key="9">
    <source>
        <dbReference type="SAM" id="Phobius"/>
    </source>
</evidence>
<feature type="region of interest" description="Disordered" evidence="8">
    <location>
        <begin position="242"/>
        <end position="263"/>
    </location>
</feature>
<dbReference type="PANTHER" id="PTHR21462">
    <property type="entry name" value="CELL SURFACE GLYCOPROTEIN OX2 RECEPTOR PRECURSOR"/>
    <property type="match status" value="1"/>
</dbReference>
<feature type="signal peptide" evidence="10">
    <location>
        <begin position="1"/>
        <end position="24"/>
    </location>
</feature>
<dbReference type="Proteomes" id="UP000694569">
    <property type="component" value="Unplaced"/>
</dbReference>
<organism evidence="12 13">
    <name type="scientific">Leptobrachium leishanense</name>
    <name type="common">Leishan spiny toad</name>
    <dbReference type="NCBI Taxonomy" id="445787"/>
    <lineage>
        <taxon>Eukaryota</taxon>
        <taxon>Metazoa</taxon>
        <taxon>Chordata</taxon>
        <taxon>Craniata</taxon>
        <taxon>Vertebrata</taxon>
        <taxon>Euteleostomi</taxon>
        <taxon>Amphibia</taxon>
        <taxon>Batrachia</taxon>
        <taxon>Anura</taxon>
        <taxon>Pelobatoidea</taxon>
        <taxon>Megophryidae</taxon>
        <taxon>Leptobrachium</taxon>
    </lineage>
</organism>
<dbReference type="PROSITE" id="PS50835">
    <property type="entry name" value="IG_LIKE"/>
    <property type="match status" value="1"/>
</dbReference>
<feature type="transmembrane region" description="Helical" evidence="9">
    <location>
        <begin position="207"/>
        <end position="231"/>
    </location>
</feature>
<dbReference type="GO" id="GO:0150077">
    <property type="term" value="P:regulation of neuroinflammatory response"/>
    <property type="evidence" value="ECO:0007669"/>
    <property type="project" value="InterPro"/>
</dbReference>
<evidence type="ECO:0000256" key="7">
    <source>
        <dbReference type="ARBA" id="ARBA00023180"/>
    </source>
</evidence>
<dbReference type="InterPro" id="IPR007110">
    <property type="entry name" value="Ig-like_dom"/>
</dbReference>
<name>A0A8C5LT95_9ANUR</name>
<dbReference type="AlphaFoldDB" id="A0A8C5LT95"/>
<evidence type="ECO:0000313" key="13">
    <source>
        <dbReference type="Proteomes" id="UP000694569"/>
    </source>
</evidence>
<evidence type="ECO:0000256" key="3">
    <source>
        <dbReference type="ARBA" id="ARBA00022692"/>
    </source>
</evidence>
<feature type="domain" description="Ig-like" evidence="11">
    <location>
        <begin position="4"/>
        <end position="116"/>
    </location>
</feature>
<feature type="chain" id="PRO_5034862181" description="Ig-like domain-containing protein" evidence="10">
    <location>
        <begin position="25"/>
        <end position="303"/>
    </location>
</feature>
<keyword evidence="7" id="KW-0325">Glycoprotein</keyword>
<evidence type="ECO:0000256" key="6">
    <source>
        <dbReference type="ARBA" id="ARBA00023157"/>
    </source>
</evidence>
<dbReference type="SUPFAM" id="SSF48726">
    <property type="entry name" value="Immunoglobulin"/>
    <property type="match status" value="2"/>
</dbReference>
<dbReference type="InterPro" id="IPR040012">
    <property type="entry name" value="CD200R"/>
</dbReference>
<reference evidence="12" key="1">
    <citation type="submission" date="2025-08" db="UniProtKB">
        <authorList>
            <consortium name="Ensembl"/>
        </authorList>
    </citation>
    <scope>IDENTIFICATION</scope>
</reference>
<dbReference type="OrthoDB" id="8915654at2759"/>
<dbReference type="Gene3D" id="2.60.40.10">
    <property type="entry name" value="Immunoglobulins"/>
    <property type="match status" value="2"/>
</dbReference>
<keyword evidence="13" id="KW-1185">Reference proteome</keyword>
<evidence type="ECO:0000256" key="1">
    <source>
        <dbReference type="ARBA" id="ARBA00004167"/>
    </source>
</evidence>
<comment type="subcellular location">
    <subcellularLocation>
        <location evidence="1">Membrane</location>
        <topology evidence="1">Single-pass membrane protein</topology>
    </subcellularLocation>
</comment>
<comment type="similarity">
    <text evidence="2">Belongs to the CD200R family.</text>
</comment>